<dbReference type="WBParaSite" id="nRc.2.0.1.t34254-RA">
    <property type="protein sequence ID" value="nRc.2.0.1.t34254-RA"/>
    <property type="gene ID" value="nRc.2.0.1.g34254"/>
</dbReference>
<evidence type="ECO:0000313" key="3">
    <source>
        <dbReference type="WBParaSite" id="nRc.2.0.1.t34254-RA"/>
    </source>
</evidence>
<organism evidence="2 3">
    <name type="scientific">Romanomermis culicivorax</name>
    <name type="common">Nematode worm</name>
    <dbReference type="NCBI Taxonomy" id="13658"/>
    <lineage>
        <taxon>Eukaryota</taxon>
        <taxon>Metazoa</taxon>
        <taxon>Ecdysozoa</taxon>
        <taxon>Nematoda</taxon>
        <taxon>Enoplea</taxon>
        <taxon>Dorylaimia</taxon>
        <taxon>Mermithida</taxon>
        <taxon>Mermithoidea</taxon>
        <taxon>Mermithidae</taxon>
        <taxon>Romanomermis</taxon>
    </lineage>
</organism>
<dbReference type="Proteomes" id="UP000887565">
    <property type="component" value="Unplaced"/>
</dbReference>
<proteinExistence type="predicted"/>
<feature type="region of interest" description="Disordered" evidence="1">
    <location>
        <begin position="1"/>
        <end position="20"/>
    </location>
</feature>
<name>A0A915K7U0_ROMCU</name>
<protein>
    <submittedName>
        <fullName evidence="3">Uncharacterized protein</fullName>
    </submittedName>
</protein>
<reference evidence="3" key="1">
    <citation type="submission" date="2022-11" db="UniProtKB">
        <authorList>
            <consortium name="WormBaseParasite"/>
        </authorList>
    </citation>
    <scope>IDENTIFICATION</scope>
</reference>
<dbReference type="AlphaFoldDB" id="A0A915K7U0"/>
<sequence length="71" mass="7343">MVSARGSGVEGDPCCGGVQSSGQMAAETSVVEDGSFRGSNFGFGCDEDTTGFSYSIRQLLDIRKACSPIVN</sequence>
<evidence type="ECO:0000256" key="1">
    <source>
        <dbReference type="SAM" id="MobiDB-lite"/>
    </source>
</evidence>
<accession>A0A915K7U0</accession>
<evidence type="ECO:0000313" key="2">
    <source>
        <dbReference type="Proteomes" id="UP000887565"/>
    </source>
</evidence>
<keyword evidence="2" id="KW-1185">Reference proteome</keyword>